<protein>
    <submittedName>
        <fullName evidence="4">DNA polymerase III epsilon subunit</fullName>
        <ecNumber evidence="4">2.7.7.7</ecNumber>
    </submittedName>
</protein>
<dbReference type="InterPro" id="IPR012337">
    <property type="entry name" value="RNaseH-like_sf"/>
</dbReference>
<dbReference type="GO" id="GO:0003887">
    <property type="term" value="F:DNA-directed DNA polymerase activity"/>
    <property type="evidence" value="ECO:0007669"/>
    <property type="project" value="UniProtKB-EC"/>
</dbReference>
<feature type="compositionally biased region" description="Low complexity" evidence="1">
    <location>
        <begin position="361"/>
        <end position="377"/>
    </location>
</feature>
<feature type="compositionally biased region" description="Basic and acidic residues" evidence="1">
    <location>
        <begin position="380"/>
        <end position="390"/>
    </location>
</feature>
<evidence type="ECO:0000256" key="1">
    <source>
        <dbReference type="SAM" id="MobiDB-lite"/>
    </source>
</evidence>
<dbReference type="EC" id="2.7.7.7" evidence="4"/>
<evidence type="ECO:0000313" key="5">
    <source>
        <dbReference type="Proteomes" id="UP000196230"/>
    </source>
</evidence>
<feature type="domain" description="Exonuclease" evidence="3">
    <location>
        <begin position="8"/>
        <end position="175"/>
    </location>
</feature>
<dbReference type="AlphaFoldDB" id="A0A1R4JP08"/>
<sequence>MSSFSGLDFVAVDMETANAQRASVCAVGIALVRAGEVVATEKILVQPPTGLDSFSALNRGIHGICAEDVKDAPAWDEVAGQLEVLGSQLPLVAHNAAFDRGAYEAACAEAGRTAQPMEWLDLLELSRRLRPDFRQHTLPVLAEAYGVTLENHHDAEQDARACAEVLVAIAKEQGVQRLGELWPQGGQVGTPATARRRPSVPTPTSEPAEDDPSRQEWFSRASKTKAADMPKAVAGADPSHPLHGEHVVISGPVQGRDRYKLWERIAEVGGHPQKNVTKKTTVLVAGNRDDLAGLVSGDAAVAVNMTTKERKATEYAAAGQPIRAMTAAAFMEVLGGQEPEDGVSLLGRRTPGVEPTEVQPEEAPSAAALASEAGDAPVPADDRREDDGGRAGRTYGSSAYTPSALRRSRFDDDGPRPWERTEPKRSRTPASYGGGPAPHQWGDAPASQQQGRPNEGVRVAKKIAGVVMMLVALFCVLMTAAGIGQVVEDLGAGDSGDVAIGVGMTAVFALISIWLATKALRWMRG</sequence>
<dbReference type="GO" id="GO:0003676">
    <property type="term" value="F:nucleic acid binding"/>
    <property type="evidence" value="ECO:0007669"/>
    <property type="project" value="InterPro"/>
</dbReference>
<name>A0A1R4JP08_9MICC</name>
<evidence type="ECO:0000313" key="4">
    <source>
        <dbReference type="EMBL" id="SJN33738.1"/>
    </source>
</evidence>
<dbReference type="Pfam" id="PF00929">
    <property type="entry name" value="RNase_T"/>
    <property type="match status" value="1"/>
</dbReference>
<keyword evidence="4" id="KW-0548">Nucleotidyltransferase</keyword>
<dbReference type="Proteomes" id="UP000196230">
    <property type="component" value="Unassembled WGS sequence"/>
</dbReference>
<keyword evidence="2" id="KW-0812">Transmembrane</keyword>
<dbReference type="SMART" id="SM00479">
    <property type="entry name" value="EXOIII"/>
    <property type="match status" value="1"/>
</dbReference>
<dbReference type="Gene3D" id="3.30.420.10">
    <property type="entry name" value="Ribonuclease H-like superfamily/Ribonuclease H"/>
    <property type="match status" value="1"/>
</dbReference>
<reference evidence="4 5" key="1">
    <citation type="submission" date="2017-02" db="EMBL/GenBank/DDBJ databases">
        <authorList>
            <person name="Peterson S.W."/>
        </authorList>
    </citation>
    <scope>NUCLEOTIDE SEQUENCE [LARGE SCALE GENOMIC DNA]</scope>
    <source>
        <strain evidence="4 5">2B3F</strain>
    </source>
</reference>
<dbReference type="RefSeq" id="WP_087134457.1">
    <property type="nucleotide sequence ID" value="NZ_FUKP01000065.1"/>
</dbReference>
<dbReference type="Gene3D" id="3.40.50.10190">
    <property type="entry name" value="BRCT domain"/>
    <property type="match status" value="1"/>
</dbReference>
<dbReference type="InterPro" id="IPR036397">
    <property type="entry name" value="RNaseH_sf"/>
</dbReference>
<keyword evidence="2" id="KW-0472">Membrane</keyword>
<keyword evidence="2" id="KW-1133">Transmembrane helix</keyword>
<dbReference type="SUPFAM" id="SSF53098">
    <property type="entry name" value="Ribonuclease H-like"/>
    <property type="match status" value="1"/>
</dbReference>
<feature type="transmembrane region" description="Helical" evidence="2">
    <location>
        <begin position="463"/>
        <end position="486"/>
    </location>
</feature>
<feature type="region of interest" description="Disordered" evidence="1">
    <location>
        <begin position="341"/>
        <end position="455"/>
    </location>
</feature>
<dbReference type="InterPro" id="IPR036420">
    <property type="entry name" value="BRCT_dom_sf"/>
</dbReference>
<dbReference type="GO" id="GO:0005829">
    <property type="term" value="C:cytosol"/>
    <property type="evidence" value="ECO:0007669"/>
    <property type="project" value="TreeGrafter"/>
</dbReference>
<organism evidence="4 5">
    <name type="scientific">Micrococcus lylae</name>
    <dbReference type="NCBI Taxonomy" id="1273"/>
    <lineage>
        <taxon>Bacteria</taxon>
        <taxon>Bacillati</taxon>
        <taxon>Actinomycetota</taxon>
        <taxon>Actinomycetes</taxon>
        <taxon>Micrococcales</taxon>
        <taxon>Micrococcaceae</taxon>
        <taxon>Micrococcus</taxon>
    </lineage>
</organism>
<feature type="compositionally biased region" description="Basic and acidic residues" evidence="1">
    <location>
        <begin position="408"/>
        <end position="425"/>
    </location>
</feature>
<feature type="region of interest" description="Disordered" evidence="1">
    <location>
        <begin position="182"/>
        <end position="245"/>
    </location>
</feature>
<dbReference type="PANTHER" id="PTHR30231:SF42">
    <property type="entry name" value="EXONUCLEASE"/>
    <property type="match status" value="1"/>
</dbReference>
<dbReference type="InterPro" id="IPR013520">
    <property type="entry name" value="Ribonucl_H"/>
</dbReference>
<evidence type="ECO:0000256" key="2">
    <source>
        <dbReference type="SAM" id="Phobius"/>
    </source>
</evidence>
<proteinExistence type="predicted"/>
<dbReference type="SUPFAM" id="SSF52113">
    <property type="entry name" value="BRCT domain"/>
    <property type="match status" value="1"/>
</dbReference>
<dbReference type="GO" id="GO:0008408">
    <property type="term" value="F:3'-5' exonuclease activity"/>
    <property type="evidence" value="ECO:0007669"/>
    <property type="project" value="TreeGrafter"/>
</dbReference>
<keyword evidence="4" id="KW-0808">Transferase</keyword>
<evidence type="ECO:0000259" key="3">
    <source>
        <dbReference type="SMART" id="SM00479"/>
    </source>
</evidence>
<dbReference type="PANTHER" id="PTHR30231">
    <property type="entry name" value="DNA POLYMERASE III SUBUNIT EPSILON"/>
    <property type="match status" value="1"/>
</dbReference>
<dbReference type="EMBL" id="FUKP01000065">
    <property type="protein sequence ID" value="SJN33738.1"/>
    <property type="molecule type" value="Genomic_DNA"/>
</dbReference>
<dbReference type="CDD" id="cd06130">
    <property type="entry name" value="DNA_pol_III_epsilon_like"/>
    <property type="match status" value="1"/>
</dbReference>
<gene>
    <name evidence="4" type="ORF">FM125_09690</name>
</gene>
<accession>A0A1R4JP08</accession>
<feature type="transmembrane region" description="Helical" evidence="2">
    <location>
        <begin position="498"/>
        <end position="517"/>
    </location>
</feature>